<comment type="caution">
    <text evidence="4">The sequence shown here is derived from an EMBL/GenBank/DDBJ whole genome shotgun (WGS) entry which is preliminary data.</text>
</comment>
<feature type="domain" description="BON" evidence="3">
    <location>
        <begin position="29"/>
        <end position="97"/>
    </location>
</feature>
<dbReference type="AlphaFoldDB" id="A0A932ENI2"/>
<feature type="compositionally biased region" description="Pro residues" evidence="1">
    <location>
        <begin position="165"/>
        <end position="174"/>
    </location>
</feature>
<dbReference type="PANTHER" id="PTHR34606">
    <property type="entry name" value="BON DOMAIN-CONTAINING PROTEIN"/>
    <property type="match status" value="1"/>
</dbReference>
<dbReference type="Gene3D" id="3.30.1340.30">
    <property type="match status" value="1"/>
</dbReference>
<feature type="chain" id="PRO_5036951587" evidence="2">
    <location>
        <begin position="22"/>
        <end position="371"/>
    </location>
</feature>
<feature type="region of interest" description="Disordered" evidence="1">
    <location>
        <begin position="340"/>
        <end position="371"/>
    </location>
</feature>
<dbReference type="Proteomes" id="UP000779809">
    <property type="component" value="Unassembled WGS sequence"/>
</dbReference>
<dbReference type="InterPro" id="IPR007055">
    <property type="entry name" value="BON_dom"/>
</dbReference>
<gene>
    <name evidence="4" type="ORF">HYX28_01070</name>
</gene>
<dbReference type="EMBL" id="JACPNR010000004">
    <property type="protein sequence ID" value="MBI2677352.1"/>
    <property type="molecule type" value="Genomic_DNA"/>
</dbReference>
<dbReference type="PANTHER" id="PTHR34606:SF15">
    <property type="entry name" value="BON DOMAIN-CONTAINING PROTEIN"/>
    <property type="match status" value="1"/>
</dbReference>
<dbReference type="PROSITE" id="PS50914">
    <property type="entry name" value="BON"/>
    <property type="match status" value="1"/>
</dbReference>
<evidence type="ECO:0000259" key="3">
    <source>
        <dbReference type="PROSITE" id="PS50914"/>
    </source>
</evidence>
<evidence type="ECO:0000313" key="4">
    <source>
        <dbReference type="EMBL" id="MBI2677352.1"/>
    </source>
</evidence>
<reference evidence="4" key="1">
    <citation type="submission" date="2020-07" db="EMBL/GenBank/DDBJ databases">
        <title>Huge and variable diversity of episymbiotic CPR bacteria and DPANN archaea in groundwater ecosystems.</title>
        <authorList>
            <person name="He C.Y."/>
            <person name="Keren R."/>
            <person name="Whittaker M."/>
            <person name="Farag I.F."/>
            <person name="Doudna J."/>
            <person name="Cate J.H.D."/>
            <person name="Banfield J.F."/>
        </authorList>
    </citation>
    <scope>NUCLEOTIDE SEQUENCE</scope>
    <source>
        <strain evidence="4">NC_groundwater_580_Pr5_B-0.1um_64_19</strain>
    </source>
</reference>
<feature type="region of interest" description="Disordered" evidence="1">
    <location>
        <begin position="106"/>
        <end position="176"/>
    </location>
</feature>
<proteinExistence type="predicted"/>
<organism evidence="4 5">
    <name type="scientific">Candidatus Korobacter versatilis</name>
    <dbReference type="NCBI Taxonomy" id="658062"/>
    <lineage>
        <taxon>Bacteria</taxon>
        <taxon>Pseudomonadati</taxon>
        <taxon>Acidobacteriota</taxon>
        <taxon>Terriglobia</taxon>
        <taxon>Terriglobales</taxon>
        <taxon>Candidatus Korobacteraceae</taxon>
        <taxon>Candidatus Korobacter</taxon>
    </lineage>
</organism>
<feature type="signal peptide" evidence="2">
    <location>
        <begin position="1"/>
        <end position="21"/>
    </location>
</feature>
<feature type="compositionally biased region" description="Polar residues" evidence="1">
    <location>
        <begin position="142"/>
        <end position="162"/>
    </location>
</feature>
<feature type="compositionally biased region" description="Polar residues" evidence="1">
    <location>
        <begin position="342"/>
        <end position="354"/>
    </location>
</feature>
<name>A0A932ENI2_9BACT</name>
<evidence type="ECO:0000313" key="5">
    <source>
        <dbReference type="Proteomes" id="UP000779809"/>
    </source>
</evidence>
<dbReference type="PROSITE" id="PS51257">
    <property type="entry name" value="PROKAR_LIPOPROTEIN"/>
    <property type="match status" value="1"/>
</dbReference>
<accession>A0A932ENI2</accession>
<evidence type="ECO:0000256" key="1">
    <source>
        <dbReference type="SAM" id="MobiDB-lite"/>
    </source>
</evidence>
<protein>
    <submittedName>
        <fullName evidence="4">BON domain-containing protein</fullName>
    </submittedName>
</protein>
<evidence type="ECO:0000256" key="2">
    <source>
        <dbReference type="SAM" id="SignalP"/>
    </source>
</evidence>
<keyword evidence="2" id="KW-0732">Signal</keyword>
<sequence>MKAYRNAGLWLLFAALLVALVAGCSKSKSDAQVASEVQSKIQSDFAVTNKQLGVNVANGVVTLTGAVNNEMERSAAANDAAQIEGVRTVVNNLTLNDQAAGMLNQPAQQEPAPAAAAPSSRRSPSTARSTHGSGSSATTASNQSYQNQPATSSNGYNSGMTSAPTAPPPPPPVEVPAGTALAVRVLDPIDSDKNQVGDRFRATLEQPIVVDDKTVIPANADVEGRIVDLASAGHFKGKSELALELTRISYSGHTYSINTNKWQKAGGSRGKRTAATVGGGAALGAIIGAIAGGGKGAAIGAGVGAGAGTGVQAVTKGEQIRVAPETVLNFRLDQPVTVAAASRNSSPGQMQGQVENPADPNDPNRPVLKRR</sequence>
<feature type="compositionally biased region" description="Low complexity" evidence="1">
    <location>
        <begin position="106"/>
        <end position="141"/>
    </location>
</feature>
<dbReference type="InterPro" id="IPR051686">
    <property type="entry name" value="Lipoprotein_DolP"/>
</dbReference>
<dbReference type="Pfam" id="PF04972">
    <property type="entry name" value="BON"/>
    <property type="match status" value="1"/>
</dbReference>